<dbReference type="SUPFAM" id="SSF51206">
    <property type="entry name" value="cAMP-binding domain-like"/>
    <property type="match status" value="1"/>
</dbReference>
<keyword evidence="1" id="KW-0805">Transcription regulation</keyword>
<dbReference type="InterPro" id="IPR018335">
    <property type="entry name" value="Tscrpt_reg_HTH_Crp-type_CS"/>
</dbReference>
<dbReference type="InterPro" id="IPR036390">
    <property type="entry name" value="WH_DNA-bd_sf"/>
</dbReference>
<keyword evidence="3" id="KW-0804">Transcription</keyword>
<dbReference type="InterPro" id="IPR014710">
    <property type="entry name" value="RmlC-like_jellyroll"/>
</dbReference>
<keyword evidence="6" id="KW-1185">Reference proteome</keyword>
<dbReference type="EMBL" id="CP032152">
    <property type="protein sequence ID" value="AXY67486.1"/>
    <property type="molecule type" value="Genomic_DNA"/>
</dbReference>
<organism evidence="5 6">
    <name type="scientific">Thermosynechococcus sichuanensis E542</name>
    <dbReference type="NCBI Taxonomy" id="2016101"/>
    <lineage>
        <taxon>Bacteria</taxon>
        <taxon>Bacillati</taxon>
        <taxon>Cyanobacteriota</taxon>
        <taxon>Cyanophyceae</taxon>
        <taxon>Acaryochloridales</taxon>
        <taxon>Thermosynechococcaceae</taxon>
        <taxon>Thermosynechococcus</taxon>
        <taxon>Thermosynechococcus sichuanensis</taxon>
    </lineage>
</organism>
<evidence type="ECO:0000259" key="4">
    <source>
        <dbReference type="PROSITE" id="PS51063"/>
    </source>
</evidence>
<dbReference type="InterPro" id="IPR018490">
    <property type="entry name" value="cNMP-bd_dom_sf"/>
</dbReference>
<name>A0A3B7MJZ4_9CYAN</name>
<dbReference type="PROSITE" id="PS51063">
    <property type="entry name" value="HTH_CRP_2"/>
    <property type="match status" value="1"/>
</dbReference>
<sequence>MANVSTAAITPPVEGRWRSSSRVHTFSVGDSIWMEPERIWLVSRGVVLLNLLHPDGEEVVVGLATPGTAFGLPLTSLTAYQAKALSKAELMLFTLVEVESSPNLTQSLVRGLARRLRQAEGLLGITSHRRIEERLRHLLLLLKQEIGQPHPLGTRYTVRLTHQQLATAIGTSRVTMTRLLGKLKEERWLTYDRDRHIILTHTAEI</sequence>
<reference evidence="6" key="1">
    <citation type="submission" date="2018-09" db="EMBL/GenBank/DDBJ databases">
        <title>Complete genome sequence of thermophilic cyanobacteria strain Thermosynechococcus elongatus PKUAC-SCTE542.</title>
        <authorList>
            <person name="Liang Y."/>
            <person name="Tang J."/>
            <person name="Daroch M."/>
        </authorList>
    </citation>
    <scope>NUCLEOTIDE SEQUENCE [LARGE SCALE GENOMIC DNA]</scope>
    <source>
        <strain evidence="6">E542</strain>
    </source>
</reference>
<evidence type="ECO:0000313" key="5">
    <source>
        <dbReference type="EMBL" id="AXY67486.1"/>
    </source>
</evidence>
<dbReference type="Gene3D" id="2.60.120.10">
    <property type="entry name" value="Jelly Rolls"/>
    <property type="match status" value="1"/>
</dbReference>
<dbReference type="SMART" id="SM00419">
    <property type="entry name" value="HTH_CRP"/>
    <property type="match status" value="1"/>
</dbReference>
<dbReference type="GO" id="GO:0003700">
    <property type="term" value="F:DNA-binding transcription factor activity"/>
    <property type="evidence" value="ECO:0007669"/>
    <property type="project" value="InterPro"/>
</dbReference>
<dbReference type="Pfam" id="PF13545">
    <property type="entry name" value="HTH_Crp_2"/>
    <property type="match status" value="1"/>
</dbReference>
<dbReference type="PROSITE" id="PS00042">
    <property type="entry name" value="HTH_CRP_1"/>
    <property type="match status" value="1"/>
</dbReference>
<dbReference type="InterPro" id="IPR036388">
    <property type="entry name" value="WH-like_DNA-bd_sf"/>
</dbReference>
<keyword evidence="2" id="KW-0238">DNA-binding</keyword>
<evidence type="ECO:0000256" key="2">
    <source>
        <dbReference type="ARBA" id="ARBA00023125"/>
    </source>
</evidence>
<dbReference type="InterPro" id="IPR012318">
    <property type="entry name" value="HTH_CRP"/>
</dbReference>
<dbReference type="AlphaFoldDB" id="A0A3B7MJZ4"/>
<dbReference type="Gene3D" id="1.10.10.10">
    <property type="entry name" value="Winged helix-like DNA-binding domain superfamily/Winged helix DNA-binding domain"/>
    <property type="match status" value="1"/>
</dbReference>
<proteinExistence type="predicted"/>
<gene>
    <name evidence="5" type="ORF">D3A95_03125</name>
</gene>
<dbReference type="RefSeq" id="WP_181496201.1">
    <property type="nucleotide sequence ID" value="NZ_CP032152.1"/>
</dbReference>
<protein>
    <submittedName>
        <fullName evidence="5">Crp/Fnr family transcriptional regulator</fullName>
    </submittedName>
</protein>
<dbReference type="SUPFAM" id="SSF46785">
    <property type="entry name" value="Winged helix' DNA-binding domain"/>
    <property type="match status" value="1"/>
</dbReference>
<evidence type="ECO:0000313" key="6">
    <source>
        <dbReference type="Proteomes" id="UP000261812"/>
    </source>
</evidence>
<feature type="domain" description="HTH crp-type" evidence="4">
    <location>
        <begin position="129"/>
        <end position="202"/>
    </location>
</feature>
<evidence type="ECO:0000256" key="1">
    <source>
        <dbReference type="ARBA" id="ARBA00023015"/>
    </source>
</evidence>
<evidence type="ECO:0000256" key="3">
    <source>
        <dbReference type="ARBA" id="ARBA00023163"/>
    </source>
</evidence>
<dbReference type="Proteomes" id="UP000261812">
    <property type="component" value="Chromosome"/>
</dbReference>
<accession>A0A3B7MJZ4</accession>
<dbReference type="KEGG" id="tsq:D3A95_03125"/>
<dbReference type="GO" id="GO:0003677">
    <property type="term" value="F:DNA binding"/>
    <property type="evidence" value="ECO:0007669"/>
    <property type="project" value="UniProtKB-KW"/>
</dbReference>